<dbReference type="EMBL" id="CP158254">
    <property type="protein sequence ID" value="XDJ48304.1"/>
    <property type="molecule type" value="Genomic_DNA"/>
</dbReference>
<dbReference type="InterPro" id="IPR008711">
    <property type="entry name" value="Recombinase_NinB"/>
</dbReference>
<evidence type="ECO:0000313" key="1">
    <source>
        <dbReference type="EMBL" id="XDJ48304.1"/>
    </source>
</evidence>
<dbReference type="SUPFAM" id="SSF103370">
    <property type="entry name" value="NinB"/>
    <property type="match status" value="1"/>
</dbReference>
<dbReference type="Pfam" id="PF05772">
    <property type="entry name" value="NinB"/>
    <property type="match status" value="1"/>
</dbReference>
<reference evidence="1" key="1">
    <citation type="submission" date="2024-05" db="EMBL/GenBank/DDBJ databases">
        <authorList>
            <person name="Luo Y.-C."/>
            <person name="Nicholds J."/>
            <person name="Mortimer T."/>
            <person name="Maboni G."/>
        </authorList>
    </citation>
    <scope>NUCLEOTIDE SEQUENCE</scope>
    <source>
        <strain evidence="1">151836</strain>
    </source>
</reference>
<dbReference type="AlphaFoldDB" id="A0AB39D1Q0"/>
<protein>
    <submittedName>
        <fullName evidence="1">Recombination protein NinB</fullName>
    </submittedName>
</protein>
<proteinExistence type="predicted"/>
<dbReference type="RefSeq" id="WP_368640456.1">
    <property type="nucleotide sequence ID" value="NZ_CP158254.1"/>
</dbReference>
<dbReference type="Gene3D" id="1.10.3790.10">
    <property type="entry name" value="NinB"/>
    <property type="match status" value="1"/>
</dbReference>
<name>A0AB39D1Q0_9BURK</name>
<accession>A0AB39D1Q0</accession>
<gene>
    <name evidence="1" type="ORF">ABRZ04_04375</name>
</gene>
<sequence length="150" mass="17070">MTGTLILTPATRPIARRHLDAAPDGYVFETPKEPKKRRIQEERYHAMLGDIAKQVEFFGQKRDLETVKRLLVDAFARVMADDGNPLQGWGTVLPSLDGSGVVQLGIQTRRFTIRQASEFIEYLFAWGAENNVIWSERVDVPGWLREKETA</sequence>
<dbReference type="InterPro" id="IPR036619">
    <property type="entry name" value="NinB_sf"/>
</dbReference>
<organism evidence="1">
    <name type="scientific">Castellaniella ginsengisoli</name>
    <dbReference type="NCBI Taxonomy" id="546114"/>
    <lineage>
        <taxon>Bacteria</taxon>
        <taxon>Pseudomonadati</taxon>
        <taxon>Pseudomonadota</taxon>
        <taxon>Betaproteobacteria</taxon>
        <taxon>Burkholderiales</taxon>
        <taxon>Alcaligenaceae</taxon>
        <taxon>Castellaniella</taxon>
    </lineage>
</organism>